<dbReference type="RefSeq" id="WP_080885673.1">
    <property type="nucleotide sequence ID" value="NZ_LT828648.1"/>
</dbReference>
<dbReference type="CDD" id="cd00586">
    <property type="entry name" value="4HBT"/>
    <property type="match status" value="1"/>
</dbReference>
<dbReference type="SUPFAM" id="SSF54637">
    <property type="entry name" value="Thioesterase/thiol ester dehydrase-isomerase"/>
    <property type="match status" value="1"/>
</dbReference>
<dbReference type="EMBL" id="LT828648">
    <property type="protein sequence ID" value="SLM47088.1"/>
    <property type="molecule type" value="Genomic_DNA"/>
</dbReference>
<dbReference type="PANTHER" id="PTHR31793">
    <property type="entry name" value="4-HYDROXYBENZOYL-COA THIOESTERASE FAMILY MEMBER"/>
    <property type="match status" value="1"/>
</dbReference>
<comment type="similarity">
    <text evidence="1">Belongs to the 4-hydroxybenzoyl-CoA thioesterase family.</text>
</comment>
<dbReference type="Gene3D" id="3.10.129.10">
    <property type="entry name" value="Hotdog Thioesterase"/>
    <property type="match status" value="1"/>
</dbReference>
<dbReference type="Pfam" id="PF03061">
    <property type="entry name" value="4HBT"/>
    <property type="match status" value="1"/>
</dbReference>
<dbReference type="STRING" id="1325564.NSJP_0916"/>
<protein>
    <submittedName>
        <fullName evidence="4">Acyl-CoA thioesterase</fullName>
        <ecNumber evidence="4">3.1.2.-</ecNumber>
    </submittedName>
</protein>
<evidence type="ECO:0000256" key="2">
    <source>
        <dbReference type="ARBA" id="ARBA00022801"/>
    </source>
</evidence>
<gene>
    <name evidence="4" type="primary">ybgC</name>
    <name evidence="4" type="ORF">NSJP_0916</name>
</gene>
<evidence type="ECO:0000259" key="3">
    <source>
        <dbReference type="Pfam" id="PF03061"/>
    </source>
</evidence>
<dbReference type="PANTHER" id="PTHR31793:SF37">
    <property type="entry name" value="ACYL-COA THIOESTER HYDROLASE YBGC"/>
    <property type="match status" value="1"/>
</dbReference>
<evidence type="ECO:0000313" key="4">
    <source>
        <dbReference type="EMBL" id="SLM47088.1"/>
    </source>
</evidence>
<accession>A0A1W1I254</accession>
<dbReference type="Proteomes" id="UP000192042">
    <property type="component" value="Chromosome I"/>
</dbReference>
<feature type="domain" description="Thioesterase" evidence="3">
    <location>
        <begin position="13"/>
        <end position="95"/>
    </location>
</feature>
<sequence length="133" mass="14794">MDIRIYYEDTDCGGVVYYANYLKYFERARTAHLEERGCSVKQLMDEGTVFVVVHAELTYRSPARYGDTLTIDTSVTDLSSASLTFSHVVKDKQSGRLVVEGSARLAATDGGGKVRRLDKAIADALRPAEKEKH</sequence>
<dbReference type="EC" id="3.1.2.-" evidence="4"/>
<dbReference type="InterPro" id="IPR006683">
    <property type="entry name" value="Thioestr_dom"/>
</dbReference>
<reference evidence="4 5" key="1">
    <citation type="submission" date="2017-03" db="EMBL/GenBank/DDBJ databases">
        <authorList>
            <person name="Afonso C.L."/>
            <person name="Miller P.J."/>
            <person name="Scott M.A."/>
            <person name="Spackman E."/>
            <person name="Goraichik I."/>
            <person name="Dimitrov K.M."/>
            <person name="Suarez D.L."/>
            <person name="Swayne D.E."/>
        </authorList>
    </citation>
    <scope>NUCLEOTIDE SEQUENCE [LARGE SCALE GENOMIC DNA]</scope>
    <source>
        <strain evidence="4">Genome sequencing of Nitrospira japonica strain NJ11</strain>
    </source>
</reference>
<dbReference type="GO" id="GO:0047617">
    <property type="term" value="F:fatty acyl-CoA hydrolase activity"/>
    <property type="evidence" value="ECO:0007669"/>
    <property type="project" value="TreeGrafter"/>
</dbReference>
<evidence type="ECO:0000313" key="5">
    <source>
        <dbReference type="Proteomes" id="UP000192042"/>
    </source>
</evidence>
<keyword evidence="5" id="KW-1185">Reference proteome</keyword>
<proteinExistence type="inferred from homology"/>
<dbReference type="InterPro" id="IPR006684">
    <property type="entry name" value="YbgC/YbaW"/>
</dbReference>
<keyword evidence="2 4" id="KW-0378">Hydrolase</keyword>
<dbReference type="AlphaFoldDB" id="A0A1W1I254"/>
<organism evidence="4 5">
    <name type="scientific">Nitrospira japonica</name>
    <dbReference type="NCBI Taxonomy" id="1325564"/>
    <lineage>
        <taxon>Bacteria</taxon>
        <taxon>Pseudomonadati</taxon>
        <taxon>Nitrospirota</taxon>
        <taxon>Nitrospiria</taxon>
        <taxon>Nitrospirales</taxon>
        <taxon>Nitrospiraceae</taxon>
        <taxon>Nitrospira</taxon>
    </lineage>
</organism>
<dbReference type="OrthoDB" id="9800856at2"/>
<dbReference type="InterPro" id="IPR029069">
    <property type="entry name" value="HotDog_dom_sf"/>
</dbReference>
<dbReference type="PIRSF" id="PIRSF003230">
    <property type="entry name" value="YbgC"/>
    <property type="match status" value="1"/>
</dbReference>
<dbReference type="NCBIfam" id="TIGR00051">
    <property type="entry name" value="YbgC/FadM family acyl-CoA thioesterase"/>
    <property type="match status" value="1"/>
</dbReference>
<dbReference type="KEGG" id="nja:NSJP_0916"/>
<dbReference type="InterPro" id="IPR050563">
    <property type="entry name" value="4-hydroxybenzoyl-CoA_TE"/>
</dbReference>
<evidence type="ECO:0000256" key="1">
    <source>
        <dbReference type="ARBA" id="ARBA00005953"/>
    </source>
</evidence>
<name>A0A1W1I254_9BACT</name>